<sequence length="305" mass="34791">MIVSQKDISSNNYSESKLSARFYVAIFVQKESLLMNWGIRMKTTCFTMLSILFALLANVSEATWINSAEEITEEFLLETGSSSGYTEHIAHIKQVFKKFYVRTFLEFGCGFSTKYFIDNSENVISVEFVTPGSGPDWLKYCIELYQDYPEWTPIAYFAGPGLDTSWATHKYLGMDSVYRACAYQPVHRLSYALIDPSFLSDLDNFVREQTALYDIDMAFVDCGVCIRGDLVQTLFQHVPIIAAHDVAPKDIRHLDDVYGYGRIVVPPNYIEIYVPIGMGTAFWIKNEAPYLGVIEELKKYVNSKK</sequence>
<evidence type="ECO:0000313" key="1">
    <source>
        <dbReference type="EMBL" id="CRX38263.1"/>
    </source>
</evidence>
<keyword evidence="2" id="KW-1185">Reference proteome</keyword>
<organism evidence="1 2">
    <name type="scientific">Estrella lausannensis</name>
    <dbReference type="NCBI Taxonomy" id="483423"/>
    <lineage>
        <taxon>Bacteria</taxon>
        <taxon>Pseudomonadati</taxon>
        <taxon>Chlamydiota</taxon>
        <taxon>Chlamydiia</taxon>
        <taxon>Parachlamydiales</taxon>
        <taxon>Candidatus Criblamydiaceae</taxon>
        <taxon>Estrella</taxon>
    </lineage>
</organism>
<protein>
    <submittedName>
        <fullName evidence="1">Uncharacterized protein</fullName>
    </submittedName>
</protein>
<gene>
    <name evidence="1" type="ORF">ELAC_0914</name>
</gene>
<dbReference type="EMBL" id="CWGJ01000011">
    <property type="protein sequence ID" value="CRX38263.1"/>
    <property type="molecule type" value="Genomic_DNA"/>
</dbReference>
<proteinExistence type="predicted"/>
<reference evidence="2" key="1">
    <citation type="submission" date="2015-06" db="EMBL/GenBank/DDBJ databases">
        <authorList>
            <person name="Bertelli C."/>
        </authorList>
    </citation>
    <scope>NUCLEOTIDE SEQUENCE [LARGE SCALE GENOMIC DNA]</scope>
    <source>
        <strain evidence="2">CRIB-30</strain>
    </source>
</reference>
<dbReference type="AlphaFoldDB" id="A0A0H5DQC0"/>
<name>A0A0H5DQC0_9BACT</name>
<dbReference type="Proteomes" id="UP000220251">
    <property type="component" value="Unassembled WGS sequence"/>
</dbReference>
<accession>A0A0H5DQC0</accession>
<evidence type="ECO:0000313" key="2">
    <source>
        <dbReference type="Proteomes" id="UP000220251"/>
    </source>
</evidence>